<evidence type="ECO:0000313" key="7">
    <source>
        <dbReference type="Proteomes" id="UP000494161"/>
    </source>
</evidence>
<protein>
    <recommendedName>
        <fullName evidence="3">Surface-adhesin protein E-like domain-containing protein</fullName>
    </recommendedName>
</protein>
<keyword evidence="2" id="KW-0732">Signal</keyword>
<evidence type="ECO:0000313" key="5">
    <source>
        <dbReference type="EMBL" id="CAB3960101.1"/>
    </source>
</evidence>
<evidence type="ECO:0000256" key="1">
    <source>
        <dbReference type="SAM" id="MobiDB-lite"/>
    </source>
</evidence>
<dbReference type="PROSITE" id="PS51257">
    <property type="entry name" value="PROKAR_LIPOPROTEIN"/>
    <property type="match status" value="1"/>
</dbReference>
<organism evidence="4 6">
    <name type="scientific">Achromobacter ruhlandii</name>
    <dbReference type="NCBI Taxonomy" id="72557"/>
    <lineage>
        <taxon>Bacteria</taxon>
        <taxon>Pseudomonadati</taxon>
        <taxon>Pseudomonadota</taxon>
        <taxon>Betaproteobacteria</taxon>
        <taxon>Burkholderiales</taxon>
        <taxon>Alcaligenaceae</taxon>
        <taxon>Achromobacter</taxon>
    </lineage>
</organism>
<evidence type="ECO:0000313" key="6">
    <source>
        <dbReference type="Proteomes" id="UP000494122"/>
    </source>
</evidence>
<evidence type="ECO:0000313" key="4">
    <source>
        <dbReference type="EMBL" id="CAB3922013.1"/>
    </source>
</evidence>
<dbReference type="Proteomes" id="UP000494122">
    <property type="component" value="Unassembled WGS sequence"/>
</dbReference>
<evidence type="ECO:0000259" key="3">
    <source>
        <dbReference type="Pfam" id="PF16747"/>
    </source>
</evidence>
<dbReference type="InterPro" id="IPR031939">
    <property type="entry name" value="Adhesin_E-like"/>
</dbReference>
<feature type="region of interest" description="Disordered" evidence="1">
    <location>
        <begin position="40"/>
        <end position="64"/>
    </location>
</feature>
<dbReference type="RefSeq" id="WP_049074004.1">
    <property type="nucleotide sequence ID" value="NZ_CADIKY010000037.1"/>
</dbReference>
<evidence type="ECO:0000256" key="2">
    <source>
        <dbReference type="SAM" id="SignalP"/>
    </source>
</evidence>
<dbReference type="Proteomes" id="UP000494161">
    <property type="component" value="Unassembled WGS sequence"/>
</dbReference>
<sequence length="196" mass="20407">MTARHALHTLILAMLAGSAWAQPAVTAAGGCAPLTERDGNARPCDVGGPPHQAEDAAPASANGSDWQPLAPQSMPGVFYDGASITQLSERPVVMLATVAWFYAQPRVSETNGQPYGSVTQAVIMNCSNNTYTVTETQHFAGPNATGSLVESLPVAGMTNAPVVRDPVQRSLRTVICPADGRRARPQGTAASRDATP</sequence>
<name>A0A6S7ESF0_9BURK</name>
<dbReference type="AlphaFoldDB" id="A0A6S7ESF0"/>
<gene>
    <name evidence="4" type="ORF">LMG3328_05460</name>
    <name evidence="5" type="ORF">LMG7053_06151</name>
</gene>
<dbReference type="EMBL" id="CADILE010000023">
    <property type="protein sequence ID" value="CAB3922013.1"/>
    <property type="molecule type" value="Genomic_DNA"/>
</dbReference>
<accession>A0A6S7ESF0</accession>
<keyword evidence="7" id="KW-1185">Reference proteome</keyword>
<reference evidence="6 7" key="1">
    <citation type="submission" date="2020-04" db="EMBL/GenBank/DDBJ databases">
        <authorList>
            <person name="De Canck E."/>
        </authorList>
    </citation>
    <scope>NUCLEOTIDE SEQUENCE [LARGE SCALE GENOMIC DNA]</scope>
    <source>
        <strain evidence="4 6">LMG 3328</strain>
        <strain evidence="5 7">LMG 7053</strain>
    </source>
</reference>
<feature type="signal peptide" evidence="2">
    <location>
        <begin position="1"/>
        <end position="21"/>
    </location>
</feature>
<feature type="chain" id="PRO_5028821821" description="Surface-adhesin protein E-like domain-containing protein" evidence="2">
    <location>
        <begin position="22"/>
        <end position="196"/>
    </location>
</feature>
<feature type="region of interest" description="Disordered" evidence="1">
    <location>
        <begin position="177"/>
        <end position="196"/>
    </location>
</feature>
<feature type="domain" description="Surface-adhesin protein E-like" evidence="3">
    <location>
        <begin position="66"/>
        <end position="176"/>
    </location>
</feature>
<proteinExistence type="predicted"/>
<dbReference type="EMBL" id="CADILJ010000171">
    <property type="protein sequence ID" value="CAB3960101.1"/>
    <property type="molecule type" value="Genomic_DNA"/>
</dbReference>
<dbReference type="Pfam" id="PF16747">
    <property type="entry name" value="Adhesin_E"/>
    <property type="match status" value="1"/>
</dbReference>